<reference evidence="1 2" key="1">
    <citation type="journal article" date="2024" name="Ann. Entomol. Soc. Am.">
        <title>Genomic analyses of the southern and eastern yellowjacket wasps (Hymenoptera: Vespidae) reveal evolutionary signatures of social life.</title>
        <authorList>
            <person name="Catto M.A."/>
            <person name="Caine P.B."/>
            <person name="Orr S.E."/>
            <person name="Hunt B.G."/>
            <person name="Goodisman M.A.D."/>
        </authorList>
    </citation>
    <scope>NUCLEOTIDE SEQUENCE [LARGE SCALE GENOMIC DNA]</scope>
    <source>
        <strain evidence="1">232</strain>
        <tissue evidence="1">Head and thorax</tissue>
    </source>
</reference>
<sequence>MNEGMNERREEYARGRNIGELLVLFGNGNIVVTREDIVHLTTEPLPGRESVLVHVMMMSDTVFIPSAIFILNAYA</sequence>
<comment type="caution">
    <text evidence="1">The sequence shown here is derived from an EMBL/GenBank/DDBJ whole genome shotgun (WGS) entry which is preliminary data.</text>
</comment>
<evidence type="ECO:0000313" key="1">
    <source>
        <dbReference type="EMBL" id="KAL2732537.1"/>
    </source>
</evidence>
<proteinExistence type="predicted"/>
<evidence type="ECO:0000313" key="2">
    <source>
        <dbReference type="Proteomes" id="UP001607303"/>
    </source>
</evidence>
<keyword evidence="2" id="KW-1185">Reference proteome</keyword>
<dbReference type="Proteomes" id="UP001607303">
    <property type="component" value="Unassembled WGS sequence"/>
</dbReference>
<protein>
    <submittedName>
        <fullName evidence="1">Uncharacterized protein</fullName>
    </submittedName>
</protein>
<name>A0ABD2BIE3_VESMC</name>
<accession>A0ABD2BIE3</accession>
<organism evidence="1 2">
    <name type="scientific">Vespula maculifrons</name>
    <name type="common">Eastern yellow jacket</name>
    <name type="synonym">Wasp</name>
    <dbReference type="NCBI Taxonomy" id="7453"/>
    <lineage>
        <taxon>Eukaryota</taxon>
        <taxon>Metazoa</taxon>
        <taxon>Ecdysozoa</taxon>
        <taxon>Arthropoda</taxon>
        <taxon>Hexapoda</taxon>
        <taxon>Insecta</taxon>
        <taxon>Pterygota</taxon>
        <taxon>Neoptera</taxon>
        <taxon>Endopterygota</taxon>
        <taxon>Hymenoptera</taxon>
        <taxon>Apocrita</taxon>
        <taxon>Aculeata</taxon>
        <taxon>Vespoidea</taxon>
        <taxon>Vespidae</taxon>
        <taxon>Vespinae</taxon>
        <taxon>Vespula</taxon>
    </lineage>
</organism>
<gene>
    <name evidence="1" type="ORF">V1477_014778</name>
</gene>
<dbReference type="EMBL" id="JAYRBN010000075">
    <property type="protein sequence ID" value="KAL2732537.1"/>
    <property type="molecule type" value="Genomic_DNA"/>
</dbReference>
<dbReference type="AlphaFoldDB" id="A0ABD2BIE3"/>